<feature type="compositionally biased region" description="Polar residues" evidence="1">
    <location>
        <begin position="355"/>
        <end position="368"/>
    </location>
</feature>
<evidence type="ECO:0000256" key="1">
    <source>
        <dbReference type="SAM" id="MobiDB-lite"/>
    </source>
</evidence>
<name>A0AAD3MK11_LATJO</name>
<keyword evidence="3" id="KW-1185">Reference proteome</keyword>
<protein>
    <submittedName>
        <fullName evidence="2">Ubiquitin carboxyl-terminal hydrolase 37-like protein</fullName>
    </submittedName>
</protein>
<evidence type="ECO:0000313" key="2">
    <source>
        <dbReference type="EMBL" id="GLD54950.1"/>
    </source>
</evidence>
<dbReference type="GO" id="GO:0016787">
    <property type="term" value="F:hydrolase activity"/>
    <property type="evidence" value="ECO:0007669"/>
    <property type="project" value="UniProtKB-KW"/>
</dbReference>
<proteinExistence type="predicted"/>
<comment type="caution">
    <text evidence="2">The sequence shown here is derived from an EMBL/GenBank/DDBJ whole genome shotgun (WGS) entry which is preliminary data.</text>
</comment>
<sequence>MTTSPTDRSIVAELENCKCKPEQEEATYRSVNMTLQQNLDGLLKQVFLQNPRWKRHLAVRGGVEKNPIYNQGLTLGKKSWHRRHHLGREKEEEEEVIKKDDEDVSRNPSSQRRKPREVRTTRHLRDQLRERGEPKLRRKVGLGSNLRKDHLECLGQKFQPSTICYLNSSLQSLLTLEDFKRHRAPGADHFIREHHSSDAHLETHLLATFKKVVVCGSQSSGTQQKDASICLLTSVLEQMRYWGPQAAGAAYNFSQHHQPYWRTTRSGRADPDVGQVEVTDRAGSLYNDAVVTTTSGVSVCDRAEIPHPVSTRQPGGLDDRSTQGHWTEKRTDEDRPGAGWTRERTNHAGRDWSWRTRQSPQGRGSPESQVPKASEGVFLAIVA</sequence>
<accession>A0AAD3MK11</accession>
<feature type="compositionally biased region" description="Basic and acidic residues" evidence="1">
    <location>
        <begin position="317"/>
        <end position="354"/>
    </location>
</feature>
<gene>
    <name evidence="2" type="ORF">AKAME5_000750600</name>
</gene>
<dbReference type="Proteomes" id="UP001279410">
    <property type="component" value="Unassembled WGS sequence"/>
</dbReference>
<feature type="region of interest" description="Disordered" evidence="1">
    <location>
        <begin position="80"/>
        <end position="122"/>
    </location>
</feature>
<feature type="compositionally biased region" description="Basic and acidic residues" evidence="1">
    <location>
        <begin position="96"/>
        <end position="105"/>
    </location>
</feature>
<feature type="region of interest" description="Disordered" evidence="1">
    <location>
        <begin position="303"/>
        <end position="383"/>
    </location>
</feature>
<organism evidence="2 3">
    <name type="scientific">Lates japonicus</name>
    <name type="common">Japanese lates</name>
    <dbReference type="NCBI Taxonomy" id="270547"/>
    <lineage>
        <taxon>Eukaryota</taxon>
        <taxon>Metazoa</taxon>
        <taxon>Chordata</taxon>
        <taxon>Craniata</taxon>
        <taxon>Vertebrata</taxon>
        <taxon>Euteleostomi</taxon>
        <taxon>Actinopterygii</taxon>
        <taxon>Neopterygii</taxon>
        <taxon>Teleostei</taxon>
        <taxon>Neoteleostei</taxon>
        <taxon>Acanthomorphata</taxon>
        <taxon>Carangaria</taxon>
        <taxon>Carangaria incertae sedis</taxon>
        <taxon>Centropomidae</taxon>
        <taxon>Lates</taxon>
    </lineage>
</organism>
<reference evidence="2" key="1">
    <citation type="submission" date="2022-08" db="EMBL/GenBank/DDBJ databases">
        <title>Genome sequencing of akame (Lates japonicus).</title>
        <authorList>
            <person name="Hashiguchi Y."/>
            <person name="Takahashi H."/>
        </authorList>
    </citation>
    <scope>NUCLEOTIDE SEQUENCE</scope>
    <source>
        <strain evidence="2">Kochi</strain>
    </source>
</reference>
<dbReference type="EMBL" id="BRZM01000020">
    <property type="protein sequence ID" value="GLD54950.1"/>
    <property type="molecule type" value="Genomic_DNA"/>
</dbReference>
<keyword evidence="2" id="KW-0378">Hydrolase</keyword>
<evidence type="ECO:0000313" key="3">
    <source>
        <dbReference type="Proteomes" id="UP001279410"/>
    </source>
</evidence>
<dbReference type="AlphaFoldDB" id="A0AAD3MK11"/>